<evidence type="ECO:0000256" key="1">
    <source>
        <dbReference type="SAM" id="MobiDB-lite"/>
    </source>
</evidence>
<reference evidence="2" key="1">
    <citation type="journal article" date="2013" name="Environ. Microbiol.">
        <title>Seasonally variable intestinal metagenomes of the red palm weevil (Rhynchophorus ferrugineus).</title>
        <authorList>
            <person name="Jia S."/>
            <person name="Zhang X."/>
            <person name="Zhang G."/>
            <person name="Yin A."/>
            <person name="Zhang S."/>
            <person name="Li F."/>
            <person name="Wang L."/>
            <person name="Zhao D."/>
            <person name="Yun Q."/>
            <person name="Tala"/>
            <person name="Wang J."/>
            <person name="Sun G."/>
            <person name="Baabdullah M."/>
            <person name="Yu X."/>
            <person name="Hu S."/>
            <person name="Al-Mssallem I.S."/>
            <person name="Yu J."/>
        </authorList>
    </citation>
    <scope>NUCLEOTIDE SEQUENCE</scope>
</reference>
<feature type="region of interest" description="Disordered" evidence="1">
    <location>
        <begin position="34"/>
        <end position="60"/>
    </location>
</feature>
<sequence length="60" mass="6599">MNIGSNGKTLTAADYANGAGYNFATYLNTYNPTKYGKKMPTRTQEIARDKAPKTKLNNPI</sequence>
<name>A0A060CGG2_9LACO</name>
<proteinExistence type="predicted"/>
<organism evidence="2">
    <name type="scientific">uncultured Leuconostoc sp</name>
    <dbReference type="NCBI Taxonomy" id="173262"/>
    <lineage>
        <taxon>Bacteria</taxon>
        <taxon>Bacillati</taxon>
        <taxon>Bacillota</taxon>
        <taxon>Bacilli</taxon>
        <taxon>Lactobacillales</taxon>
        <taxon>Lactobacillaceae</taxon>
        <taxon>Leuconostoc</taxon>
        <taxon>environmental samples</taxon>
    </lineage>
</organism>
<accession>A0A060CGG2</accession>
<protein>
    <submittedName>
        <fullName evidence="2">CAZy families PL1 protein</fullName>
    </submittedName>
</protein>
<evidence type="ECO:0000313" key="2">
    <source>
        <dbReference type="EMBL" id="AIA93982.1"/>
    </source>
</evidence>
<dbReference type="AlphaFoldDB" id="A0A060CGG2"/>
<dbReference type="EMBL" id="KF126634">
    <property type="protein sequence ID" value="AIA93982.1"/>
    <property type="molecule type" value="Genomic_DNA"/>
</dbReference>